<feature type="transmembrane region" description="Helical" evidence="1">
    <location>
        <begin position="55"/>
        <end position="77"/>
    </location>
</feature>
<gene>
    <name evidence="2" type="ORF">ENV67_04305</name>
</gene>
<keyword evidence="1" id="KW-1133">Transmembrane helix</keyword>
<keyword evidence="1" id="KW-0472">Membrane</keyword>
<accession>A0A7C4YH79</accession>
<evidence type="ECO:0000313" key="2">
    <source>
        <dbReference type="EMBL" id="HGW91747.1"/>
    </source>
</evidence>
<reference evidence="2" key="1">
    <citation type="journal article" date="2020" name="mSystems">
        <title>Genome- and Community-Level Interaction Insights into Carbon Utilization and Element Cycling Functions of Hydrothermarchaeota in Hydrothermal Sediment.</title>
        <authorList>
            <person name="Zhou Z."/>
            <person name="Liu Y."/>
            <person name="Xu W."/>
            <person name="Pan J."/>
            <person name="Luo Z.H."/>
            <person name="Li M."/>
        </authorList>
    </citation>
    <scope>NUCLEOTIDE SEQUENCE [LARGE SCALE GENOMIC DNA]</scope>
    <source>
        <strain evidence="2">SpSt-780</strain>
    </source>
</reference>
<organism evidence="2">
    <name type="scientific">candidate division WOR-3 bacterium</name>
    <dbReference type="NCBI Taxonomy" id="2052148"/>
    <lineage>
        <taxon>Bacteria</taxon>
        <taxon>Bacteria division WOR-3</taxon>
    </lineage>
</organism>
<dbReference type="EMBL" id="DTHG01000054">
    <property type="protein sequence ID" value="HGW91747.1"/>
    <property type="molecule type" value="Genomic_DNA"/>
</dbReference>
<feature type="transmembrane region" description="Helical" evidence="1">
    <location>
        <begin position="97"/>
        <end position="118"/>
    </location>
</feature>
<name>A0A7C4YH79_UNCW3</name>
<sequence length="172" mass="18896">MLLIIAYIMNNERLNLGNIKSVDKKMDYFILSNSADSGIIVDIINIMKNRKVNRFCVHLTEYVAGSIVTYGFSYFIFNAYKDKMGMGINEITILAGITRLSADILITAPVVHFIGNILGDKGSLLKSMIFTGIGSIISSGTLFLFTVGMDQELIVTPDPIITLPSFFAVIGN</sequence>
<evidence type="ECO:0000256" key="1">
    <source>
        <dbReference type="SAM" id="Phobius"/>
    </source>
</evidence>
<comment type="caution">
    <text evidence="2">The sequence shown here is derived from an EMBL/GenBank/DDBJ whole genome shotgun (WGS) entry which is preliminary data.</text>
</comment>
<dbReference type="AlphaFoldDB" id="A0A7C4YH79"/>
<feature type="transmembrane region" description="Helical" evidence="1">
    <location>
        <begin position="130"/>
        <end position="149"/>
    </location>
</feature>
<keyword evidence="1" id="KW-0812">Transmembrane</keyword>
<proteinExistence type="predicted"/>
<protein>
    <submittedName>
        <fullName evidence="2">Uncharacterized protein</fullName>
    </submittedName>
</protein>